<dbReference type="Pfam" id="PF13545">
    <property type="entry name" value="HTH_Crp_2"/>
    <property type="match status" value="1"/>
</dbReference>
<dbReference type="GO" id="GO:0003677">
    <property type="term" value="F:DNA binding"/>
    <property type="evidence" value="ECO:0007669"/>
    <property type="project" value="InterPro"/>
</dbReference>
<dbReference type="InterPro" id="IPR036390">
    <property type="entry name" value="WH_DNA-bd_sf"/>
</dbReference>
<dbReference type="SMART" id="SM00419">
    <property type="entry name" value="HTH_CRP"/>
    <property type="match status" value="1"/>
</dbReference>
<dbReference type="EMBL" id="FMSH01000272">
    <property type="protein sequence ID" value="SCU76782.1"/>
    <property type="molecule type" value="Genomic_DNA"/>
</dbReference>
<name>A0A1K0JCC9_CUPNE</name>
<protein>
    <submittedName>
        <fullName evidence="2">Cyclic nucleotide-binding:Bacterial regulatory protein, Crp</fullName>
    </submittedName>
</protein>
<evidence type="ECO:0000259" key="1">
    <source>
        <dbReference type="PROSITE" id="PS51063"/>
    </source>
</evidence>
<dbReference type="InterPro" id="IPR012318">
    <property type="entry name" value="HTH_CRP"/>
</dbReference>
<accession>A0A1K0JCC9</accession>
<evidence type="ECO:0000313" key="2">
    <source>
        <dbReference type="EMBL" id="SCU76782.1"/>
    </source>
</evidence>
<dbReference type="RefSeq" id="WP_340526502.1">
    <property type="nucleotide sequence ID" value="NZ_FMSH01000272.1"/>
</dbReference>
<dbReference type="AlphaFoldDB" id="A0A1K0JCC9"/>
<dbReference type="Gene3D" id="1.10.10.10">
    <property type="entry name" value="Winged helix-like DNA-binding domain superfamily/Winged helix DNA-binding domain"/>
    <property type="match status" value="1"/>
</dbReference>
<feature type="domain" description="HTH crp-type" evidence="1">
    <location>
        <begin position="43"/>
        <end position="105"/>
    </location>
</feature>
<dbReference type="SUPFAM" id="SSF46785">
    <property type="entry name" value="Winged helix' DNA-binding domain"/>
    <property type="match status" value="1"/>
</dbReference>
<dbReference type="PROSITE" id="PS51063">
    <property type="entry name" value="HTH_CRP_2"/>
    <property type="match status" value="1"/>
</dbReference>
<reference evidence="2" key="1">
    <citation type="submission" date="2016-09" db="EMBL/GenBank/DDBJ databases">
        <authorList>
            <person name="Capua I."/>
            <person name="De Benedictis P."/>
            <person name="Joannis T."/>
            <person name="Lombin L.H."/>
            <person name="Cattoli G."/>
        </authorList>
    </citation>
    <scope>NUCLEOTIDE SEQUENCE</scope>
    <source>
        <strain evidence="2">B9</strain>
    </source>
</reference>
<dbReference type="InterPro" id="IPR036388">
    <property type="entry name" value="WH-like_DNA-bd_sf"/>
</dbReference>
<gene>
    <name evidence="2" type="ORF">CNECB9_3430046</name>
</gene>
<proteinExistence type="predicted"/>
<dbReference type="GO" id="GO:0006355">
    <property type="term" value="P:regulation of DNA-templated transcription"/>
    <property type="evidence" value="ECO:0007669"/>
    <property type="project" value="InterPro"/>
</dbReference>
<sequence>MRLSHSAFNQRLAESDVFRRFVFGSFGTRLASLMLLFEEVTFERVDVRLASYLVQAGDGELNATHQMIATELGSAREVISRHLKEFERRGWLEMQRGRIRVRNRHLLEQLARRL</sequence>
<organism evidence="2">
    <name type="scientific">Cupriavidus necator</name>
    <name type="common">Alcaligenes eutrophus</name>
    <name type="synonym">Ralstonia eutropha</name>
    <dbReference type="NCBI Taxonomy" id="106590"/>
    <lineage>
        <taxon>Bacteria</taxon>
        <taxon>Pseudomonadati</taxon>
        <taxon>Pseudomonadota</taxon>
        <taxon>Betaproteobacteria</taxon>
        <taxon>Burkholderiales</taxon>
        <taxon>Burkholderiaceae</taxon>
        <taxon>Cupriavidus</taxon>
    </lineage>
</organism>